<protein>
    <submittedName>
        <fullName evidence="3">DUF805 domain-containing protein</fullName>
    </submittedName>
</protein>
<feature type="region of interest" description="Disordered" evidence="1">
    <location>
        <begin position="229"/>
        <end position="248"/>
    </location>
</feature>
<feature type="transmembrane region" description="Helical" evidence="2">
    <location>
        <begin position="166"/>
        <end position="188"/>
    </location>
</feature>
<dbReference type="GO" id="GO:0005886">
    <property type="term" value="C:plasma membrane"/>
    <property type="evidence" value="ECO:0007669"/>
    <property type="project" value="TreeGrafter"/>
</dbReference>
<evidence type="ECO:0000313" key="4">
    <source>
        <dbReference type="Proteomes" id="UP000197050"/>
    </source>
</evidence>
<evidence type="ECO:0000313" key="3">
    <source>
        <dbReference type="EMBL" id="ASE40195.1"/>
    </source>
</evidence>
<evidence type="ECO:0000256" key="1">
    <source>
        <dbReference type="SAM" id="MobiDB-lite"/>
    </source>
</evidence>
<keyword evidence="2" id="KW-0472">Membrane</keyword>
<gene>
    <name evidence="3" type="ORF">CEP68_12145</name>
</gene>
<dbReference type="Proteomes" id="UP000197050">
    <property type="component" value="Chromosome"/>
</dbReference>
<evidence type="ECO:0000256" key="2">
    <source>
        <dbReference type="SAM" id="Phobius"/>
    </source>
</evidence>
<dbReference type="EMBL" id="CP022048">
    <property type="protein sequence ID" value="ASE40195.1"/>
    <property type="molecule type" value="Genomic_DNA"/>
</dbReference>
<feature type="transmembrane region" description="Helical" evidence="2">
    <location>
        <begin position="130"/>
        <end position="154"/>
    </location>
</feature>
<organism evidence="3 4">
    <name type="scientific">Brevundimonas vesicularis</name>
    <name type="common">Pseudomonas vesicularis</name>
    <dbReference type="NCBI Taxonomy" id="41276"/>
    <lineage>
        <taxon>Bacteria</taxon>
        <taxon>Pseudomonadati</taxon>
        <taxon>Pseudomonadota</taxon>
        <taxon>Alphaproteobacteria</taxon>
        <taxon>Caulobacterales</taxon>
        <taxon>Caulobacteraceae</taxon>
        <taxon>Brevundimonas</taxon>
    </lineage>
</organism>
<dbReference type="PANTHER" id="PTHR34980">
    <property type="entry name" value="INNER MEMBRANE PROTEIN-RELATED-RELATED"/>
    <property type="match status" value="1"/>
</dbReference>
<reference evidence="4" key="1">
    <citation type="submission" date="2017-06" db="EMBL/GenBank/DDBJ databases">
        <title>FDA dAtabase for Regulatory Grade micrObial Sequences (FDA-ARGOS): Supporting development and validation of Infectious Disease Dx tests.</title>
        <authorList>
            <person name="Minogue T."/>
            <person name="Wolcott M."/>
            <person name="Wasieloski L."/>
            <person name="Aguilar W."/>
            <person name="Moore D."/>
            <person name="Tallon L."/>
            <person name="Sadzewicz L."/>
            <person name="Sengamalay N."/>
            <person name="Ott S."/>
            <person name="Godinez A."/>
            <person name="Nagaraj S."/>
            <person name="Nadendla S."/>
            <person name="Geyer C."/>
            <person name="Sichtig H."/>
        </authorList>
    </citation>
    <scope>NUCLEOTIDE SEQUENCE [LARGE SCALE GENOMIC DNA]</scope>
    <source>
        <strain evidence="4">FDAARGOS_289</strain>
    </source>
</reference>
<dbReference type="PANTHER" id="PTHR34980:SF2">
    <property type="entry name" value="INNER MEMBRANE PROTEIN YHAH-RELATED"/>
    <property type="match status" value="1"/>
</dbReference>
<dbReference type="KEGG" id="bvc:CEP68_12145"/>
<dbReference type="InterPro" id="IPR008523">
    <property type="entry name" value="DUF805"/>
</dbReference>
<sequence length="248" mass="26919">MKGVHEHSPVVQCRPPGPHLGGGAYAASLRDTALRGEILSYDPTTGDGLISGDDLQRYAFTSAAAGLEPGRRVDFVVQDGQALSLMVLRDGPLPPPVYAPDPDVGLWGYFVRCVTDLYIEGHGRARRKEYWSFALFQFLITVIVFMPVIGLAIADAEMGYDMEAWGMAWVCLIILVYLALVAPGIAVTIRRFHDVGFSGWMILIGLIPYVGGLFIFIVSLLPSQPGANIHGAPPKGSPELQTRQDRPA</sequence>
<keyword evidence="2" id="KW-1133">Transmembrane helix</keyword>
<name>A0A1Z3UAB4_BREVE</name>
<proteinExistence type="predicted"/>
<accession>A0A1Z3UAB4</accession>
<dbReference type="Pfam" id="PF05656">
    <property type="entry name" value="DUF805"/>
    <property type="match status" value="1"/>
</dbReference>
<feature type="transmembrane region" description="Helical" evidence="2">
    <location>
        <begin position="200"/>
        <end position="221"/>
    </location>
</feature>
<dbReference type="AlphaFoldDB" id="A0A1Z3UAB4"/>
<keyword evidence="2" id="KW-0812">Transmembrane</keyword>